<dbReference type="Pfam" id="PF01454">
    <property type="entry name" value="MAGE"/>
    <property type="match status" value="1"/>
</dbReference>
<name>A0A9W8XXF9_9PLEO</name>
<dbReference type="InterPro" id="IPR037445">
    <property type="entry name" value="MAGE"/>
</dbReference>
<sequence length="315" mass="34724">MPPSSRKRRALLDDDDEPTPTQRRHTQVDDEVDEAEEDHGSGSIAQLSKNLVRYALSCEFSRMPIKRQDISQKVLGSHSRAFKEVFAAANTHLMDVFGMRMVELPNREKVTLRQKRAAAGSDSQSKNSNTWVLQNILPEKYRSLPVMGPGIAPAPDENHDVPDVDGAYIGLYSMVISLILLSGGTLSEGKLDRFMKRMNAGDTTPVDSTDKVLARMAKDGYIVKIKDTQGGDEIVDYIVGPRGKVEVGKEGVANFVRTVYGDDVEDLDGRLKRSLGLGEDVDANAVNGEPAAPVQNVGRRPARQQRRGQDSDDEY</sequence>
<dbReference type="PROSITE" id="PS50838">
    <property type="entry name" value="MAGE"/>
    <property type="match status" value="1"/>
</dbReference>
<dbReference type="InterPro" id="IPR002190">
    <property type="entry name" value="MHD_dom"/>
</dbReference>
<dbReference type="GO" id="GO:0005634">
    <property type="term" value="C:nucleus"/>
    <property type="evidence" value="ECO:0007669"/>
    <property type="project" value="TreeGrafter"/>
</dbReference>
<reference evidence="3" key="1">
    <citation type="submission" date="2022-10" db="EMBL/GenBank/DDBJ databases">
        <title>Tapping the CABI collections for fungal endophytes: first genome assemblies for Collariella, Neodidymelliopsis, Ascochyta clinopodiicola, Didymella pomorum, Didymosphaeria variabile, Neocosmospora piperis and Neocucurbitaria cava.</title>
        <authorList>
            <person name="Hill R."/>
        </authorList>
    </citation>
    <scope>NUCLEOTIDE SEQUENCE</scope>
    <source>
        <strain evidence="3">IMI 356815</strain>
    </source>
</reference>
<evidence type="ECO:0000313" key="4">
    <source>
        <dbReference type="Proteomes" id="UP001140513"/>
    </source>
</evidence>
<gene>
    <name evidence="3" type="ORF">N0V89_001540</name>
</gene>
<accession>A0A9W8XXF9</accession>
<feature type="region of interest" description="Disordered" evidence="1">
    <location>
        <begin position="1"/>
        <end position="44"/>
    </location>
</feature>
<keyword evidence="4" id="KW-1185">Reference proteome</keyword>
<dbReference type="AlphaFoldDB" id="A0A9W8XXF9"/>
<dbReference type="GO" id="GO:0006281">
    <property type="term" value="P:DNA repair"/>
    <property type="evidence" value="ECO:0007669"/>
    <property type="project" value="TreeGrafter"/>
</dbReference>
<dbReference type="OrthoDB" id="205198at2759"/>
<comment type="caution">
    <text evidence="3">The sequence shown here is derived from an EMBL/GenBank/DDBJ whole genome shotgun (WGS) entry which is preliminary data.</text>
</comment>
<dbReference type="InterPro" id="IPR041899">
    <property type="entry name" value="MAGE_WH2"/>
</dbReference>
<dbReference type="PANTHER" id="PTHR11736:SF14">
    <property type="entry name" value="NSE3 HOMOLOG, SMC5-SMC6 COMPLEX COMPONENT"/>
    <property type="match status" value="1"/>
</dbReference>
<dbReference type="RefSeq" id="XP_056077173.1">
    <property type="nucleotide sequence ID" value="XM_056210351.1"/>
</dbReference>
<dbReference type="Gene3D" id="1.10.10.1200">
    <property type="entry name" value="MAGE homology domain, winged helix WH1 motif"/>
    <property type="match status" value="1"/>
</dbReference>
<dbReference type="EMBL" id="JAPEUX010000001">
    <property type="protein sequence ID" value="KAJ4360971.1"/>
    <property type="molecule type" value="Genomic_DNA"/>
</dbReference>
<evidence type="ECO:0000313" key="3">
    <source>
        <dbReference type="EMBL" id="KAJ4360971.1"/>
    </source>
</evidence>
<dbReference type="Gene3D" id="1.10.10.1210">
    <property type="entry name" value="MAGE homology domain, winged helix WH2 motif"/>
    <property type="match status" value="1"/>
</dbReference>
<evidence type="ECO:0000256" key="1">
    <source>
        <dbReference type="SAM" id="MobiDB-lite"/>
    </source>
</evidence>
<feature type="region of interest" description="Disordered" evidence="1">
    <location>
        <begin position="282"/>
        <end position="315"/>
    </location>
</feature>
<dbReference type="SMART" id="SM01373">
    <property type="entry name" value="MAGE"/>
    <property type="match status" value="1"/>
</dbReference>
<dbReference type="InterPro" id="IPR041898">
    <property type="entry name" value="MAGE_WH1"/>
</dbReference>
<dbReference type="PANTHER" id="PTHR11736">
    <property type="entry name" value="MELANOMA-ASSOCIATED ANTIGEN MAGE ANTIGEN"/>
    <property type="match status" value="1"/>
</dbReference>
<proteinExistence type="predicted"/>
<dbReference type="GeneID" id="80905070"/>
<feature type="domain" description="MAGE" evidence="2">
    <location>
        <begin position="44"/>
        <end position="104"/>
    </location>
</feature>
<dbReference type="Proteomes" id="UP001140513">
    <property type="component" value="Unassembled WGS sequence"/>
</dbReference>
<organism evidence="3 4">
    <name type="scientific">Didymosphaeria variabile</name>
    <dbReference type="NCBI Taxonomy" id="1932322"/>
    <lineage>
        <taxon>Eukaryota</taxon>
        <taxon>Fungi</taxon>
        <taxon>Dikarya</taxon>
        <taxon>Ascomycota</taxon>
        <taxon>Pezizomycotina</taxon>
        <taxon>Dothideomycetes</taxon>
        <taxon>Pleosporomycetidae</taxon>
        <taxon>Pleosporales</taxon>
        <taxon>Massarineae</taxon>
        <taxon>Didymosphaeriaceae</taxon>
        <taxon>Didymosphaeria</taxon>
    </lineage>
</organism>
<evidence type="ECO:0000259" key="2">
    <source>
        <dbReference type="PROSITE" id="PS50838"/>
    </source>
</evidence>
<protein>
    <recommendedName>
        <fullName evidence="2">MAGE domain-containing protein</fullName>
    </recommendedName>
</protein>